<sequence length="103" mass="11580">MPESREKTVIHFSQPRLLPSRDSLQPRLRKGAPISWWRHLTASKRVHLGFDLGFAFGSDLFAVRNGACCRRCSFRVPEYPVCGHAFAAHRTSRCDGGRTCGHG</sequence>
<dbReference type="Proteomes" id="UP001321473">
    <property type="component" value="Unassembled WGS sequence"/>
</dbReference>
<proteinExistence type="predicted"/>
<evidence type="ECO:0000313" key="1">
    <source>
        <dbReference type="EMBL" id="KAK8781941.1"/>
    </source>
</evidence>
<name>A0AAQ4F4X9_AMBAM</name>
<protein>
    <submittedName>
        <fullName evidence="1">Uncharacterized protein</fullName>
    </submittedName>
</protein>
<organism evidence="1 2">
    <name type="scientific">Amblyomma americanum</name>
    <name type="common">Lone star tick</name>
    <dbReference type="NCBI Taxonomy" id="6943"/>
    <lineage>
        <taxon>Eukaryota</taxon>
        <taxon>Metazoa</taxon>
        <taxon>Ecdysozoa</taxon>
        <taxon>Arthropoda</taxon>
        <taxon>Chelicerata</taxon>
        <taxon>Arachnida</taxon>
        <taxon>Acari</taxon>
        <taxon>Parasitiformes</taxon>
        <taxon>Ixodida</taxon>
        <taxon>Ixodoidea</taxon>
        <taxon>Ixodidae</taxon>
        <taxon>Amblyomminae</taxon>
        <taxon>Amblyomma</taxon>
    </lineage>
</organism>
<keyword evidence="2" id="KW-1185">Reference proteome</keyword>
<evidence type="ECO:0000313" key="2">
    <source>
        <dbReference type="Proteomes" id="UP001321473"/>
    </source>
</evidence>
<dbReference type="AlphaFoldDB" id="A0AAQ4F4X9"/>
<comment type="caution">
    <text evidence="1">The sequence shown here is derived from an EMBL/GenBank/DDBJ whole genome shotgun (WGS) entry which is preliminary data.</text>
</comment>
<reference evidence="1 2" key="1">
    <citation type="journal article" date="2023" name="Arcadia Sci">
        <title>De novo assembly of a long-read Amblyomma americanum tick genome.</title>
        <authorList>
            <person name="Chou S."/>
            <person name="Poskanzer K.E."/>
            <person name="Rollins M."/>
            <person name="Thuy-Boun P.S."/>
        </authorList>
    </citation>
    <scope>NUCLEOTIDE SEQUENCE [LARGE SCALE GENOMIC DNA]</scope>
    <source>
        <strain evidence="1">F_SG_1</strain>
        <tissue evidence="1">Salivary glands</tissue>
    </source>
</reference>
<dbReference type="EMBL" id="JARKHS020007175">
    <property type="protein sequence ID" value="KAK8781941.1"/>
    <property type="molecule type" value="Genomic_DNA"/>
</dbReference>
<accession>A0AAQ4F4X9</accession>
<gene>
    <name evidence="1" type="ORF">V5799_016718</name>
</gene>